<protein>
    <recommendedName>
        <fullName evidence="2">Putative 4-hydroxy-4-methyl-2-oxoglutarate aldolase</fullName>
    </recommendedName>
    <alternativeName>
        <fullName evidence="3">Regulator of ribonuclease activity homolog</fullName>
    </alternativeName>
    <alternativeName>
        <fullName evidence="4">RraA-like protein</fullName>
    </alternativeName>
</protein>
<dbReference type="PANTHER" id="PTHR33254:SF4">
    <property type="entry name" value="4-HYDROXY-4-METHYL-2-OXOGLUTARATE ALDOLASE 3-RELATED"/>
    <property type="match status" value="1"/>
</dbReference>
<feature type="binding site" evidence="5">
    <location>
        <position position="119"/>
    </location>
    <ligand>
        <name>Mg(2+)</name>
        <dbReference type="ChEBI" id="CHEBI:18420"/>
    </ligand>
</feature>
<dbReference type="Proteomes" id="UP000057737">
    <property type="component" value="Unassembled WGS sequence"/>
</dbReference>
<proteinExistence type="predicted"/>
<reference evidence="6 7" key="1">
    <citation type="submission" date="2015-11" db="EMBL/GenBank/DDBJ databases">
        <title>Draft Genome Sequence of the Strain BR 10303 (Bradyrhizobium sp.) isolated from nodules of Centrolobium paraense.</title>
        <authorList>
            <person name="Zelli J.E."/>
            <person name="Simoes-Araujo J.L."/>
            <person name="Barauna A.C."/>
            <person name="Silva K."/>
        </authorList>
    </citation>
    <scope>NUCLEOTIDE SEQUENCE [LARGE SCALE GENOMIC DNA]</scope>
    <source>
        <strain evidence="6 7">BR 10303</strain>
    </source>
</reference>
<evidence type="ECO:0000256" key="2">
    <source>
        <dbReference type="ARBA" id="ARBA00016549"/>
    </source>
</evidence>
<evidence type="ECO:0000256" key="3">
    <source>
        <dbReference type="ARBA" id="ARBA00029596"/>
    </source>
</evidence>
<evidence type="ECO:0000256" key="5">
    <source>
        <dbReference type="PIRSR" id="PIRSR605493-1"/>
    </source>
</evidence>
<comment type="cofactor">
    <cofactor evidence="5">
        <name>Mg(2+)</name>
        <dbReference type="ChEBI" id="CHEBI:18420"/>
    </cofactor>
</comment>
<dbReference type="SUPFAM" id="SSF89562">
    <property type="entry name" value="RraA-like"/>
    <property type="match status" value="1"/>
</dbReference>
<dbReference type="Pfam" id="PF03737">
    <property type="entry name" value="RraA-like"/>
    <property type="match status" value="1"/>
</dbReference>
<dbReference type="RefSeq" id="WP_066510002.1">
    <property type="nucleotide sequence ID" value="NZ_LNCU01000084.1"/>
</dbReference>
<feature type="binding site" evidence="5">
    <location>
        <position position="118"/>
    </location>
    <ligand>
        <name>substrate</name>
    </ligand>
</feature>
<accession>A0A109JP37</accession>
<keyword evidence="5" id="KW-0479">Metal-binding</keyword>
<evidence type="ECO:0000313" key="7">
    <source>
        <dbReference type="Proteomes" id="UP000057737"/>
    </source>
</evidence>
<dbReference type="EMBL" id="LNCU01000084">
    <property type="protein sequence ID" value="KWV52244.1"/>
    <property type="molecule type" value="Genomic_DNA"/>
</dbReference>
<dbReference type="GO" id="GO:0046872">
    <property type="term" value="F:metal ion binding"/>
    <property type="evidence" value="ECO:0007669"/>
    <property type="project" value="UniProtKB-KW"/>
</dbReference>
<sequence length="224" mass="23686">MAIGFAIHKAKRKVAPDLVARYRTLPVANISDVMSRIAGTNRLRPMHAGGWLGGPALTVKTRPGDNLMVHKAIDLAQPGDVIVVDAGGVLVNAIIGEIMSTLAEKKGVAGFVIDGSIRDAGAIRAGSFPVFAAGVAHRGPYKDGPGEINCAISIDGMIVEPGDLIVADDDGVLCVPYDQATDICKQTEAKKASEEKAIQQILTGTSDRRWVDEALQRLGCEYKD</sequence>
<evidence type="ECO:0000256" key="4">
    <source>
        <dbReference type="ARBA" id="ARBA00030169"/>
    </source>
</evidence>
<comment type="caution">
    <text evidence="6">The sequence shown here is derived from an EMBL/GenBank/DDBJ whole genome shotgun (WGS) entry which is preliminary data.</text>
</comment>
<keyword evidence="5" id="KW-0460">Magnesium</keyword>
<dbReference type="Gene3D" id="3.50.30.40">
    <property type="entry name" value="Ribonuclease E inhibitor RraA/RraA-like"/>
    <property type="match status" value="1"/>
</dbReference>
<feature type="binding site" evidence="5">
    <location>
        <begin position="96"/>
        <end position="99"/>
    </location>
    <ligand>
        <name>substrate</name>
    </ligand>
</feature>
<evidence type="ECO:0000256" key="1">
    <source>
        <dbReference type="ARBA" id="ARBA00001968"/>
    </source>
</evidence>
<gene>
    <name evidence="6" type="ORF">AS156_10980</name>
</gene>
<comment type="cofactor">
    <cofactor evidence="1">
        <name>a divalent metal cation</name>
        <dbReference type="ChEBI" id="CHEBI:60240"/>
    </cofactor>
</comment>
<evidence type="ECO:0000313" key="6">
    <source>
        <dbReference type="EMBL" id="KWV52244.1"/>
    </source>
</evidence>
<keyword evidence="7" id="KW-1185">Reference proteome</keyword>
<dbReference type="NCBIfam" id="NF004850">
    <property type="entry name" value="PRK06201.1"/>
    <property type="match status" value="1"/>
</dbReference>
<dbReference type="OrthoDB" id="9812532at2"/>
<name>A0A109JP37_9BRAD</name>
<dbReference type="CDD" id="cd16841">
    <property type="entry name" value="RraA_family"/>
    <property type="match status" value="1"/>
</dbReference>
<dbReference type="AlphaFoldDB" id="A0A109JP37"/>
<dbReference type="InterPro" id="IPR005493">
    <property type="entry name" value="RraA/RraA-like"/>
</dbReference>
<dbReference type="InterPro" id="IPR036704">
    <property type="entry name" value="RraA/RraA-like_sf"/>
</dbReference>
<organism evidence="6 7">
    <name type="scientific">Bradyrhizobium macuxiense</name>
    <dbReference type="NCBI Taxonomy" id="1755647"/>
    <lineage>
        <taxon>Bacteria</taxon>
        <taxon>Pseudomonadati</taxon>
        <taxon>Pseudomonadota</taxon>
        <taxon>Alphaproteobacteria</taxon>
        <taxon>Hyphomicrobiales</taxon>
        <taxon>Nitrobacteraceae</taxon>
        <taxon>Bradyrhizobium</taxon>
    </lineage>
</organism>
<dbReference type="PANTHER" id="PTHR33254">
    <property type="entry name" value="4-HYDROXY-4-METHYL-2-OXOGLUTARATE ALDOLASE 3-RELATED"/>
    <property type="match status" value="1"/>
</dbReference>